<keyword evidence="3 6" id="KW-0812">Transmembrane</keyword>
<dbReference type="GO" id="GO:0015267">
    <property type="term" value="F:channel activity"/>
    <property type="evidence" value="ECO:0007669"/>
    <property type="project" value="InterPro"/>
</dbReference>
<evidence type="ECO:0000256" key="2">
    <source>
        <dbReference type="ARBA" id="ARBA00022448"/>
    </source>
</evidence>
<keyword evidence="4" id="KW-1133">Transmembrane helix</keyword>
<evidence type="ECO:0000256" key="5">
    <source>
        <dbReference type="ARBA" id="ARBA00023136"/>
    </source>
</evidence>
<dbReference type="Pfam" id="PF00230">
    <property type="entry name" value="MIP"/>
    <property type="match status" value="1"/>
</dbReference>
<organism evidence="7 8">
    <name type="scientific">Nicotiana tabacum</name>
    <name type="common">Common tobacco</name>
    <dbReference type="NCBI Taxonomy" id="4097"/>
    <lineage>
        <taxon>Eukaryota</taxon>
        <taxon>Viridiplantae</taxon>
        <taxon>Streptophyta</taxon>
        <taxon>Embryophyta</taxon>
        <taxon>Tracheophyta</taxon>
        <taxon>Spermatophyta</taxon>
        <taxon>Magnoliopsida</taxon>
        <taxon>eudicotyledons</taxon>
        <taxon>Gunneridae</taxon>
        <taxon>Pentapetalae</taxon>
        <taxon>asterids</taxon>
        <taxon>lamiids</taxon>
        <taxon>Solanales</taxon>
        <taxon>Solanaceae</taxon>
        <taxon>Nicotianoideae</taxon>
        <taxon>Nicotianeae</taxon>
        <taxon>Nicotiana</taxon>
    </lineage>
</organism>
<dbReference type="OMA" id="IVSNCYE"/>
<keyword evidence="5" id="KW-0472">Membrane</keyword>
<comment type="subcellular location">
    <subcellularLocation>
        <location evidence="1">Membrane</location>
        <topology evidence="1">Multi-pass membrane protein</topology>
    </subcellularLocation>
</comment>
<dbReference type="InterPro" id="IPR023271">
    <property type="entry name" value="Aquaporin-like"/>
</dbReference>
<dbReference type="PANTHER" id="PTHR45724:SF13">
    <property type="entry name" value="AQUAPORIN NIP1-1-RELATED"/>
    <property type="match status" value="1"/>
</dbReference>
<name>A0A1S4BE64_TOBAC</name>
<reference evidence="8" key="2">
    <citation type="submission" date="2025-08" db="UniProtKB">
        <authorList>
            <consortium name="RefSeq"/>
        </authorList>
    </citation>
    <scope>IDENTIFICATION</scope>
    <source>
        <tissue evidence="8">Leaf</tissue>
    </source>
</reference>
<evidence type="ECO:0000256" key="4">
    <source>
        <dbReference type="ARBA" id="ARBA00022989"/>
    </source>
</evidence>
<evidence type="ECO:0000256" key="6">
    <source>
        <dbReference type="RuleBase" id="RU000477"/>
    </source>
</evidence>
<dbReference type="InterPro" id="IPR034294">
    <property type="entry name" value="Aquaporin_transptr"/>
</dbReference>
<dbReference type="SUPFAM" id="SSF81338">
    <property type="entry name" value="Aquaporin-like"/>
    <property type="match status" value="1"/>
</dbReference>
<reference evidence="7" key="1">
    <citation type="journal article" date="2014" name="Nat. Commun.">
        <title>The tobacco genome sequence and its comparison with those of tomato and potato.</title>
        <authorList>
            <person name="Sierro N."/>
            <person name="Battey J.N."/>
            <person name="Ouadi S."/>
            <person name="Bakaher N."/>
            <person name="Bovet L."/>
            <person name="Willig A."/>
            <person name="Goepfert S."/>
            <person name="Peitsch M.C."/>
            <person name="Ivanov N.V."/>
        </authorList>
    </citation>
    <scope>NUCLEOTIDE SEQUENCE [LARGE SCALE GENOMIC DNA]</scope>
</reference>
<evidence type="ECO:0000256" key="3">
    <source>
        <dbReference type="ARBA" id="ARBA00022692"/>
    </source>
</evidence>
<keyword evidence="2 6" id="KW-0813">Transport</keyword>
<dbReference type="STRING" id="4097.A0A1S4BE64"/>
<evidence type="ECO:0000313" key="8">
    <source>
        <dbReference type="RefSeq" id="XP_016487106.2"/>
    </source>
</evidence>
<dbReference type="RefSeq" id="XP_016487106.2">
    <property type="nucleotide sequence ID" value="XM_016631620.2"/>
</dbReference>
<evidence type="ECO:0000256" key="1">
    <source>
        <dbReference type="ARBA" id="ARBA00004141"/>
    </source>
</evidence>
<dbReference type="PANTHER" id="PTHR45724">
    <property type="entry name" value="AQUAPORIN NIP2-1"/>
    <property type="match status" value="1"/>
</dbReference>
<dbReference type="PRINTS" id="PR00783">
    <property type="entry name" value="MINTRINSICP"/>
</dbReference>
<dbReference type="AlphaFoldDB" id="A0A1S4BE64"/>
<protein>
    <submittedName>
        <fullName evidence="8">Aquaporin NIP1-1-like</fullName>
    </submittedName>
</protein>
<dbReference type="GO" id="GO:0016020">
    <property type="term" value="C:membrane"/>
    <property type="evidence" value="ECO:0007669"/>
    <property type="project" value="UniProtKB-SubCell"/>
</dbReference>
<dbReference type="Gene3D" id="1.20.1080.10">
    <property type="entry name" value="Glycerol uptake facilitator protein"/>
    <property type="match status" value="1"/>
</dbReference>
<keyword evidence="7" id="KW-1185">Reference proteome</keyword>
<comment type="similarity">
    <text evidence="6">Belongs to the MIP/aquaporin (TC 1.A.8) family.</text>
</comment>
<gene>
    <name evidence="8" type="primary">LOC107807269</name>
</gene>
<dbReference type="Proteomes" id="UP000790787">
    <property type="component" value="Chromosome 3"/>
</dbReference>
<dbReference type="GeneID" id="107807269"/>
<dbReference type="RefSeq" id="XP_016487106.1">
    <property type="nucleotide sequence ID" value="XM_016631620.1"/>
</dbReference>
<sequence>MSQERLNGLVILSTEKDLLGVIVGIATDNRAVVELSGLVIGAVATINSIVAGTISGASMNPARSLGPAIVSNCYEKLWLYMLGPIAGATAGIWFYNAMRFTIKPSDEVTKFLPFLRRLAQNKV</sequence>
<dbReference type="InterPro" id="IPR000425">
    <property type="entry name" value="MIP"/>
</dbReference>
<proteinExistence type="inferred from homology"/>
<accession>A0A1S4BE64</accession>
<dbReference type="KEGG" id="nta:107807269"/>
<dbReference type="OrthoDB" id="3222at2759"/>
<dbReference type="PaxDb" id="4097-A0A1S4BE64"/>
<evidence type="ECO:0000313" key="7">
    <source>
        <dbReference type="Proteomes" id="UP000790787"/>
    </source>
</evidence>
<dbReference type="SMR" id="A0A1S4BE64"/>